<keyword evidence="2 7" id="KW-0401">Integrin</keyword>
<dbReference type="InterPro" id="IPR048285">
    <property type="entry name" value="Integrin_alpha_Ig-like_2"/>
</dbReference>
<dbReference type="GO" id="GO:0007157">
    <property type="term" value="P:heterophilic cell-cell adhesion via plasma membrane cell adhesion molecules"/>
    <property type="evidence" value="ECO:0007669"/>
    <property type="project" value="UniProtKB-ARBA"/>
</dbReference>
<dbReference type="Gene3D" id="2.60.40.1510">
    <property type="entry name" value="ntegrin, alpha v. Chain A, domain 3"/>
    <property type="match status" value="1"/>
</dbReference>
<evidence type="ECO:0000256" key="4">
    <source>
        <dbReference type="ARBA" id="ARBA00023180"/>
    </source>
</evidence>
<evidence type="ECO:0000256" key="1">
    <source>
        <dbReference type="ARBA" id="ARBA00004479"/>
    </source>
</evidence>
<dbReference type="GO" id="GO:0009897">
    <property type="term" value="C:external side of plasma membrane"/>
    <property type="evidence" value="ECO:0007669"/>
    <property type="project" value="TreeGrafter"/>
</dbReference>
<gene>
    <name evidence="7" type="primary">scb</name>
    <name evidence="7" type="ORF">E2C01_011107</name>
</gene>
<organism evidence="7 8">
    <name type="scientific">Portunus trituberculatus</name>
    <name type="common">Swimming crab</name>
    <name type="synonym">Neptunus trituberculatus</name>
    <dbReference type="NCBI Taxonomy" id="210409"/>
    <lineage>
        <taxon>Eukaryota</taxon>
        <taxon>Metazoa</taxon>
        <taxon>Ecdysozoa</taxon>
        <taxon>Arthropoda</taxon>
        <taxon>Crustacea</taxon>
        <taxon>Multicrustacea</taxon>
        <taxon>Malacostraca</taxon>
        <taxon>Eumalacostraca</taxon>
        <taxon>Eucarida</taxon>
        <taxon>Decapoda</taxon>
        <taxon>Pleocyemata</taxon>
        <taxon>Brachyura</taxon>
        <taxon>Eubrachyura</taxon>
        <taxon>Portunoidea</taxon>
        <taxon>Portunidae</taxon>
        <taxon>Portuninae</taxon>
        <taxon>Portunus</taxon>
    </lineage>
</organism>
<dbReference type="InterPro" id="IPR013519">
    <property type="entry name" value="Int_alpha_beta-p"/>
</dbReference>
<dbReference type="GO" id="GO:0007160">
    <property type="term" value="P:cell-matrix adhesion"/>
    <property type="evidence" value="ECO:0007669"/>
    <property type="project" value="TreeGrafter"/>
</dbReference>
<dbReference type="Gene3D" id="2.60.40.1460">
    <property type="entry name" value="Integrin domains. Chain A, domain 2"/>
    <property type="match status" value="1"/>
</dbReference>
<dbReference type="Gene3D" id="2.130.10.130">
    <property type="entry name" value="Integrin alpha, N-terminal"/>
    <property type="match status" value="1"/>
</dbReference>
<dbReference type="Pfam" id="PF20805">
    <property type="entry name" value="Integrin_A_Ig_2"/>
    <property type="match status" value="1"/>
</dbReference>
<dbReference type="SUPFAM" id="SSF69179">
    <property type="entry name" value="Integrin domains"/>
    <property type="match status" value="2"/>
</dbReference>
<keyword evidence="8" id="KW-1185">Reference proteome</keyword>
<dbReference type="Proteomes" id="UP000324222">
    <property type="component" value="Unassembled WGS sequence"/>
</dbReference>
<dbReference type="InterPro" id="IPR032695">
    <property type="entry name" value="Integrin_dom_sf"/>
</dbReference>
<evidence type="ECO:0000256" key="2">
    <source>
        <dbReference type="ARBA" id="ARBA00023037"/>
    </source>
</evidence>
<evidence type="ECO:0000259" key="6">
    <source>
        <dbReference type="Pfam" id="PF20805"/>
    </source>
</evidence>
<evidence type="ECO:0000256" key="5">
    <source>
        <dbReference type="PROSITE-ProRule" id="PRU00803"/>
    </source>
</evidence>
<reference evidence="7 8" key="1">
    <citation type="submission" date="2019-05" db="EMBL/GenBank/DDBJ databases">
        <title>Another draft genome of Portunus trituberculatus and its Hox gene families provides insights of decapod evolution.</title>
        <authorList>
            <person name="Jeong J.-H."/>
            <person name="Song I."/>
            <person name="Kim S."/>
            <person name="Choi T."/>
            <person name="Kim D."/>
            <person name="Ryu S."/>
            <person name="Kim W."/>
        </authorList>
    </citation>
    <scope>NUCLEOTIDE SEQUENCE [LARGE SCALE GENOMIC DNA]</scope>
    <source>
        <tissue evidence="7">Muscle</tissue>
    </source>
</reference>
<keyword evidence="3" id="KW-0472">Membrane</keyword>
<proteinExistence type="predicted"/>
<sequence length="786" mass="89122">MVQFSGTLWSSTAQAAGMARSLLPYYNTMAMKIKSNVESLNPQHEFSYQDMKNYGWLGGSLDSQPYFREERQVTGVCAPRWKNQIYRSQHYMNGVCYWMDDSKSKVKVNKELPLVNHEKQTTTINGKTFYHYGHGQAGMSIHFTDDQTKFIVGAPGVFNWHGTVILYQDSNWNNPEGIARRRRQVWWGERQDFQHDTVPNPSYFSRIRDCDLFGYAVTSGRFLSEAQVLFAGGAPRGADSAGFVEVNDDDVQDLLESHAESLSNDELIELDKTLQETEKEGDEDEEPVRGLDIKTLRECLGGIKKALETMKECDPNPARGSKVAHHVEKSVKIYQEIYDEKNRKTKRSTRSSSQSDMLSLSHLPTLLQLALPQYPLSSNQNVGSISNLHLIMAIRFTLPGLARHLFLLGISIWMAIMAIEEWKQISWGNTTRRLKGSQEEEVAEWPRVSRFVTLTLDHDSPIPRAVFSDNRYIYTFNQTLVANSAQPTCRTDQVTVKEDKIDPDQPILMKMDYDLVKNSSLELIKQPMTNPGEIHSNITRVGILKGCVEEVCNVDLTFDADLDLRHGNKLVVGQKTKPVLRVQVFSSGEPAYLPTMVVKVDLPLTLLMPTSHDCKYFDGDVRTSLECRLSNPIKKGGSDTVEVSVDASQLTDSSTNPRIQVDVGSEGRELKPEDNQLSINLQLVAQADMMLHGIKRERAMEQSSAARRMTESKHAPSCENQRYIETPVGLRKLTEDIMDKNFSGFRDKRGSVRRLISVERELRYMKEVVEFNVQAGQIDNGNRELK</sequence>
<accession>A0A5B7DAU7</accession>
<protein>
    <submittedName>
        <fullName evidence="7">Integrin alpha-PS3</fullName>
    </submittedName>
</protein>
<dbReference type="PANTHER" id="PTHR23220:SF83">
    <property type="entry name" value="INTEGRIN ALPHA-PS3-RELATED"/>
    <property type="match status" value="1"/>
</dbReference>
<dbReference type="OrthoDB" id="6362691at2759"/>
<dbReference type="AlphaFoldDB" id="A0A5B7DAU7"/>
<evidence type="ECO:0000256" key="3">
    <source>
        <dbReference type="ARBA" id="ARBA00023136"/>
    </source>
</evidence>
<feature type="repeat" description="FG-GAP" evidence="5">
    <location>
        <begin position="122"/>
        <end position="176"/>
    </location>
</feature>
<dbReference type="GO" id="GO:0005178">
    <property type="term" value="F:integrin binding"/>
    <property type="evidence" value="ECO:0007669"/>
    <property type="project" value="TreeGrafter"/>
</dbReference>
<comment type="caution">
    <text evidence="7">The sequence shown here is derived from an EMBL/GenBank/DDBJ whole genome shotgun (WGS) entry which is preliminary data.</text>
</comment>
<name>A0A5B7DAU7_PORTR</name>
<dbReference type="GO" id="GO:0033627">
    <property type="term" value="P:cell adhesion mediated by integrin"/>
    <property type="evidence" value="ECO:0007669"/>
    <property type="project" value="TreeGrafter"/>
</dbReference>
<dbReference type="EMBL" id="VSRR010000660">
    <property type="protein sequence ID" value="MPC18226.1"/>
    <property type="molecule type" value="Genomic_DNA"/>
</dbReference>
<evidence type="ECO:0000313" key="7">
    <source>
        <dbReference type="EMBL" id="MPC18226.1"/>
    </source>
</evidence>
<dbReference type="GO" id="GO:0007229">
    <property type="term" value="P:integrin-mediated signaling pathway"/>
    <property type="evidence" value="ECO:0007669"/>
    <property type="project" value="UniProtKB-KW"/>
</dbReference>
<comment type="subcellular location">
    <subcellularLocation>
        <location evidence="1">Membrane</location>
        <topology evidence="1">Single-pass type I membrane protein</topology>
    </subcellularLocation>
</comment>
<evidence type="ECO:0000313" key="8">
    <source>
        <dbReference type="Proteomes" id="UP000324222"/>
    </source>
</evidence>
<dbReference type="PROSITE" id="PS51470">
    <property type="entry name" value="FG_GAP"/>
    <property type="match status" value="1"/>
</dbReference>
<dbReference type="GO" id="GO:0008305">
    <property type="term" value="C:integrin complex"/>
    <property type="evidence" value="ECO:0007669"/>
    <property type="project" value="TreeGrafter"/>
</dbReference>
<feature type="domain" description="Integrin alpha second immunoglobulin-like" evidence="6">
    <location>
        <begin position="549"/>
        <end position="682"/>
    </location>
</feature>
<dbReference type="PANTHER" id="PTHR23220">
    <property type="entry name" value="INTEGRIN ALPHA"/>
    <property type="match status" value="1"/>
</dbReference>
<dbReference type="SUPFAM" id="SSF69318">
    <property type="entry name" value="Integrin alpha N-terminal domain"/>
    <property type="match status" value="1"/>
</dbReference>
<dbReference type="InterPro" id="IPR028994">
    <property type="entry name" value="Integrin_alpha_N"/>
</dbReference>
<keyword evidence="4" id="KW-0325">Glycoprotein</keyword>